<organism evidence="3 4">
    <name type="scientific">Salinimonas marina</name>
    <dbReference type="NCBI Taxonomy" id="2785918"/>
    <lineage>
        <taxon>Bacteria</taxon>
        <taxon>Pseudomonadati</taxon>
        <taxon>Pseudomonadota</taxon>
        <taxon>Gammaproteobacteria</taxon>
        <taxon>Alteromonadales</taxon>
        <taxon>Alteromonadaceae</taxon>
        <taxon>Alteromonas/Salinimonas group</taxon>
        <taxon>Salinimonas</taxon>
    </lineage>
</organism>
<dbReference type="InterPro" id="IPR025263">
    <property type="entry name" value="YhdP_central"/>
</dbReference>
<dbReference type="PANTHER" id="PTHR38690:SF1">
    <property type="entry name" value="PROTEASE"/>
    <property type="match status" value="1"/>
</dbReference>
<dbReference type="KEGG" id="smaa:IT774_00780"/>
<gene>
    <name evidence="3" type="ORF">IT774_00780</name>
</gene>
<sequence>MDITAKQNNLNWDIKVDATQLKAQVALYENWLEQGIKIEADYINLSTWQSAATPAQEAGTQEQASATETASDFNTASFPPVYFHCKECIVLNRPLGEITLNVDRSEAGMRIQQLQVNSEHGLLEARGQWHSDNDHTQLSGTLDSNNIGGLLADLGIESGIKDSGADMKFTLGWPQSPLDFDLATLDGGIQWRLSDGYLSELSDQGSRIFTLFSLNSLVRKLSLDFRDVFAKGFFYDDMRGTLSVNQGKAATSDTIIDGGAGEIEIKGYTDLLAQELNYNVGFTPNVTGNLPVLVYFLATPTTALAALALDQMLTSAKVISNVNYKVTGTWDKPKFEEVGRDSKDIKLPTPTDETPKLEDF</sequence>
<feature type="region of interest" description="Disordered" evidence="1">
    <location>
        <begin position="339"/>
        <end position="360"/>
    </location>
</feature>
<proteinExistence type="predicted"/>
<evidence type="ECO:0000313" key="3">
    <source>
        <dbReference type="EMBL" id="QPG05847.1"/>
    </source>
</evidence>
<reference evidence="3 4" key="1">
    <citation type="submission" date="2020-11" db="EMBL/GenBank/DDBJ databases">
        <title>Complete genome sequence for Salinimonas sp. strain G2-b.</title>
        <authorList>
            <person name="Park S.-J."/>
        </authorList>
    </citation>
    <scope>NUCLEOTIDE SEQUENCE [LARGE SCALE GENOMIC DNA]</scope>
    <source>
        <strain evidence="3 4">G2-b</strain>
    </source>
</reference>
<dbReference type="AlphaFoldDB" id="A0A7S9DXK9"/>
<accession>A0A7S9DXK9</accession>
<protein>
    <recommendedName>
        <fullName evidence="2">YhdP central domain-containing protein</fullName>
    </recommendedName>
</protein>
<keyword evidence="4" id="KW-1185">Reference proteome</keyword>
<evidence type="ECO:0000313" key="4">
    <source>
        <dbReference type="Proteomes" id="UP000595095"/>
    </source>
</evidence>
<dbReference type="Pfam" id="PF13116">
    <property type="entry name" value="YhdP"/>
    <property type="match status" value="1"/>
</dbReference>
<dbReference type="RefSeq" id="WP_195810930.1">
    <property type="nucleotide sequence ID" value="NZ_CP064795.1"/>
</dbReference>
<name>A0A7S9DXK9_9ALTE</name>
<feature type="domain" description="YhdP central" evidence="2">
    <location>
        <begin position="1"/>
        <end position="334"/>
    </location>
</feature>
<dbReference type="InterPro" id="IPR011836">
    <property type="entry name" value="YhdP"/>
</dbReference>
<dbReference type="PANTHER" id="PTHR38690">
    <property type="entry name" value="PROTEASE-RELATED"/>
    <property type="match status" value="1"/>
</dbReference>
<dbReference type="Proteomes" id="UP000595095">
    <property type="component" value="Chromosome"/>
</dbReference>
<evidence type="ECO:0000259" key="2">
    <source>
        <dbReference type="Pfam" id="PF13116"/>
    </source>
</evidence>
<dbReference type="EMBL" id="CP064795">
    <property type="protein sequence ID" value="QPG05847.1"/>
    <property type="molecule type" value="Genomic_DNA"/>
</dbReference>
<evidence type="ECO:0000256" key="1">
    <source>
        <dbReference type="SAM" id="MobiDB-lite"/>
    </source>
</evidence>